<evidence type="ECO:0000313" key="3">
    <source>
        <dbReference type="Ensembl" id="ENSPLAP00000019589.1"/>
    </source>
</evidence>
<dbReference type="InterPro" id="IPR026136">
    <property type="entry name" value="RIPOR3"/>
</dbReference>
<dbReference type="PANTHER" id="PTHR15829:SF1">
    <property type="entry name" value="RHO FAMILY-INTERACTING CELL POLARIZATION REGULATOR 1"/>
    <property type="match status" value="1"/>
</dbReference>
<evidence type="ECO:0000313" key="4">
    <source>
        <dbReference type="Proteomes" id="UP000261500"/>
    </source>
</evidence>
<comment type="similarity">
    <text evidence="1">Belongs to the RIPOR family.</text>
</comment>
<dbReference type="GeneTree" id="ENSGT00940000153717"/>
<dbReference type="InterPro" id="IPR031780">
    <property type="entry name" value="FAM65_N"/>
</dbReference>
<dbReference type="PANTHER" id="PTHR15829">
    <property type="entry name" value="PROTEIN KINASE PKN/PRK1, EFFECTOR"/>
    <property type="match status" value="1"/>
</dbReference>
<evidence type="ECO:0000256" key="1">
    <source>
        <dbReference type="ARBA" id="ARBA00005744"/>
    </source>
</evidence>
<reference evidence="3" key="1">
    <citation type="submission" date="2025-08" db="UniProtKB">
        <authorList>
            <consortium name="Ensembl"/>
        </authorList>
    </citation>
    <scope>IDENTIFICATION</scope>
</reference>
<proteinExistence type="inferred from homology"/>
<dbReference type="Proteomes" id="UP000261500">
    <property type="component" value="Unplaced"/>
</dbReference>
<evidence type="ECO:0000259" key="2">
    <source>
        <dbReference type="Pfam" id="PF15903"/>
    </source>
</evidence>
<dbReference type="Pfam" id="PF15903">
    <property type="entry name" value="PL48"/>
    <property type="match status" value="1"/>
</dbReference>
<organism evidence="3 4">
    <name type="scientific">Poecilia latipinna</name>
    <name type="common">sailfin molly</name>
    <dbReference type="NCBI Taxonomy" id="48699"/>
    <lineage>
        <taxon>Eukaryota</taxon>
        <taxon>Metazoa</taxon>
        <taxon>Chordata</taxon>
        <taxon>Craniata</taxon>
        <taxon>Vertebrata</taxon>
        <taxon>Euteleostomi</taxon>
        <taxon>Actinopterygii</taxon>
        <taxon>Neopterygii</taxon>
        <taxon>Teleostei</taxon>
        <taxon>Neoteleostei</taxon>
        <taxon>Acanthomorphata</taxon>
        <taxon>Ovalentaria</taxon>
        <taxon>Atherinomorphae</taxon>
        <taxon>Cyprinodontiformes</taxon>
        <taxon>Poeciliidae</taxon>
        <taxon>Poeciliinae</taxon>
        <taxon>Poecilia</taxon>
    </lineage>
</organism>
<dbReference type="STRING" id="48699.ENSPLAP00000019589"/>
<dbReference type="Gene3D" id="1.25.10.10">
    <property type="entry name" value="Leucine-rich Repeat Variant"/>
    <property type="match status" value="1"/>
</dbReference>
<dbReference type="InterPro" id="IPR016024">
    <property type="entry name" value="ARM-type_fold"/>
</dbReference>
<sequence>SSTLSSVPHCLRHSLSTSSVEALSVMSYLHVYQMDLENINRQIRVSKRNSRLGFLYELDKQVKVIERYITKLEFHLSKVEEFYETYCLHRKLRDGAHKIMKAYTANPGSKEAKESLGEASKGYKECTEIMCVMENDFENQLGEFHIRLKGNKIFTLLHTYLHFSGPLRIEINAKQVWDSEETVFLPLINEFLSVKVTELKSLANHVVVGNVSCEMKDLFAPLTQVVAVDINDLGTLKLSLEVTWNPFDKDDQAALVNKTPTVSSNIRRQPGTPPARSQPFPVGFSLFKNRWSQNIVWNKEPVTNGLLEELDLVGTISPSPGHGQSYSRSLSHISESSTDGFVDSSVGDSGDVTSLISGISINDIEIPCRRSEPASPSLMHTEIPPSLCVVEEIPDVSPIPDPLIHPHEESFFPQSERDELSRFYPDLEYTNPSTTSRNGTYRAQKVLVEEDRPCVGASWLLGGSDSVVDSELEDALEILLSSLDDYRGQFPELQTLEQNLRLLQVTLKVNLTYSKLYLFSTIKTISLRMFCAFCSYRREHGGWHSPPLLHSPLTTSCATLDSSLVIHLKNCTTQLLRLGMFGPLRCGEMYALDKLLRETRVFEIILRIVRDNPNRPRQPAEVIPEMGHCFGALSLWEQSTECGTVYCVSVENFLSTLSTSYSSMPHGGSDAVFLYLVEQILDQRLLRRGNTGKGIITVFQLWSYLESNGITDMETHISELAEEVFLVQSLRSTDLNVIMNTLRRPPERSLRRGELHAVANLLKDPRRKVSTSASTLLRGLTAQPTQREQALVHCLELLEDENIDTRVCGCKALACLKAKESIEQLVYICQTDKEDVRDAAKQALLTLGEEGKMAYRHVEISQDSLPRLFAPGSMASTAF</sequence>
<dbReference type="AlphaFoldDB" id="A0A3B3V3U6"/>
<reference evidence="3" key="2">
    <citation type="submission" date="2025-09" db="UniProtKB">
        <authorList>
            <consortium name="Ensembl"/>
        </authorList>
    </citation>
    <scope>IDENTIFICATION</scope>
</reference>
<name>A0A3B3V3U6_9TELE</name>
<protein>
    <submittedName>
        <fullName evidence="3">RHO family interacting cell polarization regulator 1</fullName>
    </submittedName>
</protein>
<dbReference type="InterPro" id="IPR011989">
    <property type="entry name" value="ARM-like"/>
</dbReference>
<dbReference type="Ensembl" id="ENSPLAT00000015662.1">
    <property type="protein sequence ID" value="ENSPLAP00000019589.1"/>
    <property type="gene ID" value="ENSPLAG00000001825.1"/>
</dbReference>
<keyword evidence="4" id="KW-1185">Reference proteome</keyword>
<dbReference type="SUPFAM" id="SSF48371">
    <property type="entry name" value="ARM repeat"/>
    <property type="match status" value="1"/>
</dbReference>
<accession>A0A3B3V3U6</accession>
<feature type="domain" description="FAM65 N-terminal" evidence="2">
    <location>
        <begin position="26"/>
        <end position="268"/>
    </location>
</feature>